<comment type="caution">
    <text evidence="4">The sequence shown here is derived from an EMBL/GenBank/DDBJ whole genome shotgun (WGS) entry which is preliminary data.</text>
</comment>
<dbReference type="SFLD" id="SFLDS00019">
    <property type="entry name" value="Glutathione_Transferase_(cytos"/>
    <property type="match status" value="1"/>
</dbReference>
<dbReference type="PROSITE" id="PS50405">
    <property type="entry name" value="GST_CTER"/>
    <property type="match status" value="1"/>
</dbReference>
<evidence type="ECO:0000259" key="2">
    <source>
        <dbReference type="PROSITE" id="PS50405"/>
    </source>
</evidence>
<keyword evidence="5" id="KW-1185">Reference proteome</keyword>
<keyword evidence="4" id="KW-0808">Transferase</keyword>
<dbReference type="Proteomes" id="UP000015346">
    <property type="component" value="Unassembled WGS sequence"/>
</dbReference>
<dbReference type="CDD" id="cd03048">
    <property type="entry name" value="GST_N_Ure2p_like"/>
    <property type="match status" value="1"/>
</dbReference>
<dbReference type="Pfam" id="PF13410">
    <property type="entry name" value="GST_C_2"/>
    <property type="match status" value="1"/>
</dbReference>
<dbReference type="SFLD" id="SFLDG00358">
    <property type="entry name" value="Main_(cytGST)"/>
    <property type="match status" value="1"/>
</dbReference>
<evidence type="ECO:0000259" key="3">
    <source>
        <dbReference type="PROSITE" id="PS51819"/>
    </source>
</evidence>
<gene>
    <name evidence="4" type="ORF">ruthe_03119</name>
</gene>
<dbReference type="SUPFAM" id="SSF52833">
    <property type="entry name" value="Thioredoxin-like"/>
    <property type="match status" value="1"/>
</dbReference>
<dbReference type="PROSITE" id="PS51819">
    <property type="entry name" value="VOC"/>
    <property type="match status" value="1"/>
</dbReference>
<dbReference type="Gene3D" id="3.10.180.10">
    <property type="entry name" value="2,3-Dihydroxybiphenyl 1,2-Dioxygenase, domain 1"/>
    <property type="match status" value="1"/>
</dbReference>
<dbReference type="InterPro" id="IPR004045">
    <property type="entry name" value="Glutathione_S-Trfase_N"/>
</dbReference>
<dbReference type="SUPFAM" id="SSF47616">
    <property type="entry name" value="GST C-terminal domain-like"/>
    <property type="match status" value="1"/>
</dbReference>
<dbReference type="SUPFAM" id="SSF54593">
    <property type="entry name" value="Glyoxalase/Bleomycin resistance protein/Dihydroxybiphenyl dioxygenase"/>
    <property type="match status" value="1"/>
</dbReference>
<dbReference type="InterPro" id="IPR029068">
    <property type="entry name" value="Glyas_Bleomycin-R_OHBP_Dase"/>
</dbReference>
<dbReference type="PROSITE" id="PS50404">
    <property type="entry name" value="GST_NTER"/>
    <property type="match status" value="1"/>
</dbReference>
<dbReference type="InterPro" id="IPR010987">
    <property type="entry name" value="Glutathione-S-Trfase_C-like"/>
</dbReference>
<dbReference type="HOGENOM" id="CLU_754164_0_0_5"/>
<protein>
    <submittedName>
        <fullName evidence="4">Glutathione S-transferase</fullName>
    </submittedName>
</protein>
<evidence type="ECO:0000313" key="5">
    <source>
        <dbReference type="Proteomes" id="UP000015346"/>
    </source>
</evidence>
<dbReference type="Gene3D" id="1.20.1050.10">
    <property type="match status" value="1"/>
</dbReference>
<dbReference type="STRING" id="1123069.ruthe_03119"/>
<dbReference type="InterPro" id="IPR036282">
    <property type="entry name" value="Glutathione-S-Trfase_C_sf"/>
</dbReference>
<accession>S9S9F1</accession>
<dbReference type="PANTHER" id="PTHR44051:SF8">
    <property type="entry name" value="GLUTATHIONE S-TRANSFERASE GSTA"/>
    <property type="match status" value="1"/>
</dbReference>
<dbReference type="Pfam" id="PF00903">
    <property type="entry name" value="Glyoxalase"/>
    <property type="match status" value="1"/>
</dbReference>
<dbReference type="InterPro" id="IPR036249">
    <property type="entry name" value="Thioredoxin-like_sf"/>
</dbReference>
<feature type="domain" description="VOC" evidence="3">
    <location>
        <begin position="7"/>
        <end position="130"/>
    </location>
</feature>
<dbReference type="RefSeq" id="WP_021099176.1">
    <property type="nucleotide sequence ID" value="NZ_KE557324.1"/>
</dbReference>
<reference evidence="4 5" key="1">
    <citation type="journal article" date="2013" name="Stand. Genomic Sci.">
        <title>Genome sequence of the reddish-pigmented Rubellimicrobium thermophilum type strain (DSM 16684(T)), a member of the Roseobacter clade.</title>
        <authorList>
            <person name="Fiebig A."/>
            <person name="Riedel T."/>
            <person name="Gronow S."/>
            <person name="Petersen J."/>
            <person name="Klenk H.P."/>
            <person name="Goker M."/>
        </authorList>
    </citation>
    <scope>NUCLEOTIDE SEQUENCE [LARGE SCALE GENOMIC DNA]</scope>
    <source>
        <strain evidence="4 5">DSM 16684</strain>
    </source>
</reference>
<dbReference type="PANTHER" id="PTHR44051">
    <property type="entry name" value="GLUTATHIONE S-TRANSFERASE-RELATED"/>
    <property type="match status" value="1"/>
</dbReference>
<evidence type="ECO:0000259" key="1">
    <source>
        <dbReference type="PROSITE" id="PS50404"/>
    </source>
</evidence>
<dbReference type="EMBL" id="AOLV01000038">
    <property type="protein sequence ID" value="EPX82894.1"/>
    <property type="molecule type" value="Genomic_DNA"/>
</dbReference>
<dbReference type="Gene3D" id="3.40.30.10">
    <property type="entry name" value="Glutaredoxin"/>
    <property type="match status" value="1"/>
</dbReference>
<name>S9S9F1_9RHOB</name>
<sequence>MTEPFKRIDHVVFNVRDLDAAIRFYTEVVGMTVTLHAPERRRAFLSFGERFADLRLFEHDPDGPDADRRWHGFNHVAFMPEGGRSVLEALHRRLQDRGVPVETIESFAEGRHVGLYFRDPDNNRLEFYHEDPSWIRESRSRMAQAVSGRTREEGEPRIELYLWPTANGLKASIMLELTGLSYRVHPVPLGPGAARPDGFADISATGRIPAILDRDTDIRLCESGAILIYLAECVSSPLLPLNGRRRAEVLQWLMAVSSTFNPAMTEARFYLDQNPGRAPLAEERVKGQVARAWRTIEAVLSRRPHLAGEDLSIADVALFPYLARAASHGVRLGDWPATRAWYGRLAAQPAFRKGFDPLGRGEVPPDP</sequence>
<dbReference type="CDD" id="cd06587">
    <property type="entry name" value="VOC"/>
    <property type="match status" value="1"/>
</dbReference>
<dbReference type="OrthoDB" id="9803562at2"/>
<dbReference type="GO" id="GO:0016740">
    <property type="term" value="F:transferase activity"/>
    <property type="evidence" value="ECO:0007669"/>
    <property type="project" value="UniProtKB-KW"/>
</dbReference>
<dbReference type="InterPro" id="IPR037523">
    <property type="entry name" value="VOC_core"/>
</dbReference>
<feature type="domain" description="GST N-terminal" evidence="1">
    <location>
        <begin position="155"/>
        <end position="238"/>
    </location>
</feature>
<feature type="domain" description="GST C-terminal" evidence="2">
    <location>
        <begin position="242"/>
        <end position="365"/>
    </location>
</feature>
<dbReference type="Pfam" id="PF13409">
    <property type="entry name" value="GST_N_2"/>
    <property type="match status" value="1"/>
</dbReference>
<proteinExistence type="predicted"/>
<dbReference type="PATRIC" id="fig|1123069.3.peg.3092"/>
<dbReference type="InterPro" id="IPR040079">
    <property type="entry name" value="Glutathione_S-Trfase"/>
</dbReference>
<organism evidence="4 5">
    <name type="scientific">Rubellimicrobium thermophilum DSM 16684</name>
    <dbReference type="NCBI Taxonomy" id="1123069"/>
    <lineage>
        <taxon>Bacteria</taxon>
        <taxon>Pseudomonadati</taxon>
        <taxon>Pseudomonadota</taxon>
        <taxon>Alphaproteobacteria</taxon>
        <taxon>Rhodobacterales</taxon>
        <taxon>Roseobacteraceae</taxon>
        <taxon>Rubellimicrobium</taxon>
    </lineage>
</organism>
<dbReference type="AlphaFoldDB" id="S9S9F1"/>
<evidence type="ECO:0000313" key="4">
    <source>
        <dbReference type="EMBL" id="EPX82894.1"/>
    </source>
</evidence>
<dbReference type="InterPro" id="IPR004360">
    <property type="entry name" value="Glyas_Fos-R_dOase_dom"/>
</dbReference>